<organism evidence="6 7">
    <name type="scientific">Chthoniobacter flavus Ellin428</name>
    <dbReference type="NCBI Taxonomy" id="497964"/>
    <lineage>
        <taxon>Bacteria</taxon>
        <taxon>Pseudomonadati</taxon>
        <taxon>Verrucomicrobiota</taxon>
        <taxon>Spartobacteria</taxon>
        <taxon>Chthoniobacterales</taxon>
        <taxon>Chthoniobacteraceae</taxon>
        <taxon>Chthoniobacter</taxon>
    </lineage>
</organism>
<keyword evidence="7" id="KW-1185">Reference proteome</keyword>
<proteinExistence type="predicted"/>
<evidence type="ECO:0000313" key="7">
    <source>
        <dbReference type="Proteomes" id="UP000005824"/>
    </source>
</evidence>
<dbReference type="InterPro" id="IPR036388">
    <property type="entry name" value="WH-like_DNA-bd_sf"/>
</dbReference>
<dbReference type="InterPro" id="IPR036390">
    <property type="entry name" value="WH_DNA-bd_sf"/>
</dbReference>
<dbReference type="SUPFAM" id="SSF46785">
    <property type="entry name" value="Winged helix' DNA-binding domain"/>
    <property type="match status" value="1"/>
</dbReference>
<dbReference type="Proteomes" id="UP000005824">
    <property type="component" value="Unassembled WGS sequence"/>
</dbReference>
<dbReference type="InterPro" id="IPR000835">
    <property type="entry name" value="HTH_MarR-typ"/>
</dbReference>
<keyword evidence="2" id="KW-0238">DNA-binding</keyword>
<evidence type="ECO:0000256" key="1">
    <source>
        <dbReference type="ARBA" id="ARBA00023015"/>
    </source>
</evidence>
<evidence type="ECO:0000256" key="2">
    <source>
        <dbReference type="ARBA" id="ARBA00023125"/>
    </source>
</evidence>
<feature type="domain" description="HTH marR-type" evidence="5">
    <location>
        <begin position="57"/>
        <end position="191"/>
    </location>
</feature>
<reference evidence="6 7" key="1">
    <citation type="journal article" date="2011" name="J. Bacteriol.">
        <title>Genome sequence of Chthoniobacter flavus Ellin428, an aerobic heterotrophic soil bacterium.</title>
        <authorList>
            <person name="Kant R."/>
            <person name="van Passel M.W."/>
            <person name="Palva A."/>
            <person name="Lucas S."/>
            <person name="Lapidus A."/>
            <person name="Glavina Del Rio T."/>
            <person name="Dalin E."/>
            <person name="Tice H."/>
            <person name="Bruce D."/>
            <person name="Goodwin L."/>
            <person name="Pitluck S."/>
            <person name="Larimer F.W."/>
            <person name="Land M.L."/>
            <person name="Hauser L."/>
            <person name="Sangwan P."/>
            <person name="de Vos W.M."/>
            <person name="Janssen P.H."/>
            <person name="Smidt H."/>
        </authorList>
    </citation>
    <scope>NUCLEOTIDE SEQUENCE [LARGE SCALE GENOMIC DNA]</scope>
    <source>
        <strain evidence="6 7">Ellin428</strain>
    </source>
</reference>
<dbReference type="PROSITE" id="PS50995">
    <property type="entry name" value="HTH_MARR_2"/>
    <property type="match status" value="1"/>
</dbReference>
<name>B4D7Y8_9BACT</name>
<dbReference type="EMBL" id="ABVL01000019">
    <property type="protein sequence ID" value="EDY17511.1"/>
    <property type="molecule type" value="Genomic_DNA"/>
</dbReference>
<gene>
    <name evidence="6" type="ORF">CfE428DRAFT_5028</name>
</gene>
<dbReference type="PANTHER" id="PTHR33164">
    <property type="entry name" value="TRANSCRIPTIONAL REGULATOR, MARR FAMILY"/>
    <property type="match status" value="1"/>
</dbReference>
<dbReference type="Gene3D" id="1.10.10.10">
    <property type="entry name" value="Winged helix-like DNA-binding domain superfamily/Winged helix DNA-binding domain"/>
    <property type="match status" value="1"/>
</dbReference>
<dbReference type="Pfam" id="PF01047">
    <property type="entry name" value="MarR"/>
    <property type="match status" value="1"/>
</dbReference>
<dbReference type="SMART" id="SM00347">
    <property type="entry name" value="HTH_MARR"/>
    <property type="match status" value="1"/>
</dbReference>
<comment type="caution">
    <text evidence="6">The sequence shown here is derived from an EMBL/GenBank/DDBJ whole genome shotgun (WGS) entry which is preliminary data.</text>
</comment>
<evidence type="ECO:0000313" key="6">
    <source>
        <dbReference type="EMBL" id="EDY17511.1"/>
    </source>
</evidence>
<dbReference type="GO" id="GO:0003677">
    <property type="term" value="F:DNA binding"/>
    <property type="evidence" value="ECO:0007669"/>
    <property type="project" value="UniProtKB-KW"/>
</dbReference>
<evidence type="ECO:0000256" key="3">
    <source>
        <dbReference type="ARBA" id="ARBA00023163"/>
    </source>
</evidence>
<keyword evidence="4" id="KW-1133">Transmembrane helix</keyword>
<evidence type="ECO:0000256" key="4">
    <source>
        <dbReference type="SAM" id="Phobius"/>
    </source>
</evidence>
<dbReference type="GO" id="GO:0006950">
    <property type="term" value="P:response to stress"/>
    <property type="evidence" value="ECO:0007669"/>
    <property type="project" value="TreeGrafter"/>
</dbReference>
<dbReference type="eggNOG" id="COG1846">
    <property type="taxonomic scope" value="Bacteria"/>
</dbReference>
<sequence length="203" mass="23149">MLSNNTYTYYFFGFFRSFDILFFIQFASLLPVVKDRKVNARLAMPDPSPVSSTNGAPKRLPVLLRRAWYGLNQAFRQRIAHLGITPDQYIILRWLSEGDPQGLTQRTLTDLMASDPNTITSTITRMEKNGLIARKPHEQDKRANRVKILPAGRRAFEKARKIAMGLQENVLAILPQNRREKFLDELEEIANSCGAVLEKTPGK</sequence>
<keyword evidence="3" id="KW-0804">Transcription</keyword>
<keyword evidence="4" id="KW-0812">Transmembrane</keyword>
<dbReference type="PANTHER" id="PTHR33164:SF64">
    <property type="entry name" value="TRANSCRIPTIONAL REGULATOR SLYA"/>
    <property type="match status" value="1"/>
</dbReference>
<keyword evidence="4" id="KW-0472">Membrane</keyword>
<keyword evidence="1" id="KW-0805">Transcription regulation</keyword>
<dbReference type="GO" id="GO:0003700">
    <property type="term" value="F:DNA-binding transcription factor activity"/>
    <property type="evidence" value="ECO:0007669"/>
    <property type="project" value="InterPro"/>
</dbReference>
<dbReference type="STRING" id="497964.CfE428DRAFT_5028"/>
<dbReference type="InParanoid" id="B4D7Y8"/>
<dbReference type="AlphaFoldDB" id="B4D7Y8"/>
<feature type="transmembrane region" description="Helical" evidence="4">
    <location>
        <begin position="12"/>
        <end position="33"/>
    </location>
</feature>
<accession>B4D7Y8</accession>
<evidence type="ECO:0000259" key="5">
    <source>
        <dbReference type="PROSITE" id="PS50995"/>
    </source>
</evidence>
<dbReference type="InterPro" id="IPR039422">
    <property type="entry name" value="MarR/SlyA-like"/>
</dbReference>
<protein>
    <submittedName>
        <fullName evidence="6">Transcriptional regulator, MarR family</fullName>
    </submittedName>
</protein>